<dbReference type="Proteomes" id="UP001148018">
    <property type="component" value="Unassembled WGS sequence"/>
</dbReference>
<reference evidence="1" key="1">
    <citation type="submission" date="2022-07" db="EMBL/GenBank/DDBJ databases">
        <title>Chromosome-level genome of Muraenolepis orangiensis.</title>
        <authorList>
            <person name="Kim J."/>
        </authorList>
    </citation>
    <scope>NUCLEOTIDE SEQUENCE</scope>
    <source>
        <strain evidence="1">KU_S4_2022</strain>
        <tissue evidence="1">Muscle</tissue>
    </source>
</reference>
<dbReference type="EMBL" id="JANIIK010000037">
    <property type="protein sequence ID" value="KAJ3611066.1"/>
    <property type="molecule type" value="Genomic_DNA"/>
</dbReference>
<protein>
    <submittedName>
        <fullName evidence="1">Uncharacterized protein</fullName>
    </submittedName>
</protein>
<sequence length="81" mass="9241">MGSEWLEKRKRQMQVHQEAAATVLHARDAMRKTPPTNASNACCFCWCCCCSCSWLDLTTITSTGYHTTSLRKSHTTHYIMI</sequence>
<keyword evidence="2" id="KW-1185">Reference proteome</keyword>
<evidence type="ECO:0000313" key="2">
    <source>
        <dbReference type="Proteomes" id="UP001148018"/>
    </source>
</evidence>
<evidence type="ECO:0000313" key="1">
    <source>
        <dbReference type="EMBL" id="KAJ3611066.1"/>
    </source>
</evidence>
<name>A0A9Q0IVS8_9TELE</name>
<comment type="caution">
    <text evidence="1">The sequence shown here is derived from an EMBL/GenBank/DDBJ whole genome shotgun (WGS) entry which is preliminary data.</text>
</comment>
<organism evidence="1 2">
    <name type="scientific">Muraenolepis orangiensis</name>
    <name type="common">Patagonian moray cod</name>
    <dbReference type="NCBI Taxonomy" id="630683"/>
    <lineage>
        <taxon>Eukaryota</taxon>
        <taxon>Metazoa</taxon>
        <taxon>Chordata</taxon>
        <taxon>Craniata</taxon>
        <taxon>Vertebrata</taxon>
        <taxon>Euteleostomi</taxon>
        <taxon>Actinopterygii</taxon>
        <taxon>Neopterygii</taxon>
        <taxon>Teleostei</taxon>
        <taxon>Neoteleostei</taxon>
        <taxon>Acanthomorphata</taxon>
        <taxon>Zeiogadaria</taxon>
        <taxon>Gadariae</taxon>
        <taxon>Gadiformes</taxon>
        <taxon>Muraenolepidoidei</taxon>
        <taxon>Muraenolepididae</taxon>
        <taxon>Muraenolepis</taxon>
    </lineage>
</organism>
<dbReference type="AlphaFoldDB" id="A0A9Q0IVS8"/>
<gene>
    <name evidence="1" type="ORF">NHX12_021082</name>
</gene>
<proteinExistence type="predicted"/>
<accession>A0A9Q0IVS8</accession>